<keyword evidence="1" id="KW-1185">Reference proteome</keyword>
<gene>
    <name evidence="2" type="primary">LOC141375264</name>
</gene>
<organism evidence="1 2">
    <name type="scientific">Danio rerio</name>
    <name type="common">Zebrafish</name>
    <name type="synonym">Brachydanio rerio</name>
    <dbReference type="NCBI Taxonomy" id="7955"/>
    <lineage>
        <taxon>Eukaryota</taxon>
        <taxon>Metazoa</taxon>
        <taxon>Chordata</taxon>
        <taxon>Craniata</taxon>
        <taxon>Vertebrata</taxon>
        <taxon>Euteleostomi</taxon>
        <taxon>Actinopterygii</taxon>
        <taxon>Neopterygii</taxon>
        <taxon>Teleostei</taxon>
        <taxon>Ostariophysi</taxon>
        <taxon>Cypriniformes</taxon>
        <taxon>Danionidae</taxon>
        <taxon>Danioninae</taxon>
        <taxon>Danio</taxon>
    </lineage>
</organism>
<name>A0AC58G2R9_DANRE</name>
<accession>A0AC58G2R9</accession>
<dbReference type="RefSeq" id="XP_073764023.1">
    <property type="nucleotide sequence ID" value="XM_073907922.1"/>
</dbReference>
<reference evidence="2" key="1">
    <citation type="submission" date="2025-08" db="UniProtKB">
        <authorList>
            <consortium name="RefSeq"/>
        </authorList>
    </citation>
    <scope>IDENTIFICATION</scope>
    <source>
        <strain evidence="2">Tuebingen</strain>
        <tissue evidence="2">Fibroblasts and whole tissue</tissue>
    </source>
</reference>
<protein>
    <submittedName>
        <fullName evidence="2">CMRF35-like molecule 5</fullName>
    </submittedName>
</protein>
<dbReference type="Proteomes" id="UP000000437">
    <property type="component" value="Chromosome 1"/>
</dbReference>
<proteinExistence type="predicted"/>
<sequence>MKPLLNMRSFLVVLSSIFKVASSNSVSAPVGGSVTFECSHFLAFLSTKYFCRDSCAEENILIQSETGENPTRRGRYSLNEKGSDFTVTIADLRLSDSGTYVCAVERLLKDTYTYLTLHVTEVPAGVTRPTTTRTFTDKTENKETLEMRPSTPPSSPETMRRSALSDPLLYVGAGLGVLLLIFTAAFFILIRLKYKQSRCFSSVISPTHEPEYANYTTGNFTAQPDSLNYSSVVFLKKTDCKVENSENNPAETHYTSVQSKTTDQDSVIYSTVSAV</sequence>
<evidence type="ECO:0000313" key="1">
    <source>
        <dbReference type="Proteomes" id="UP000000437"/>
    </source>
</evidence>
<evidence type="ECO:0000313" key="2">
    <source>
        <dbReference type="RefSeq" id="XP_073764023.1"/>
    </source>
</evidence>